<evidence type="ECO:0000256" key="11">
    <source>
        <dbReference type="SAM" id="MobiDB-lite"/>
    </source>
</evidence>
<dbReference type="PRINTS" id="PR00368">
    <property type="entry name" value="FADPNR"/>
</dbReference>
<sequence length="401" mass="45360">MPPSICADHVISTDFALFPSCIDRVRGATSSDNPTTGNGHVSNGVRTKAGPSHLQHTEDNELHDLICIGFGPASLAIAVALHDALDESHAPTKSLPRLGARPPKIAFLERQRCFGWHTGMLLEGAKMQISFVKDLATLRNPRSEFTFLNYLHRNNRLVQFTNLSTFLPQRIEYEDYMRWCAGGFEEVVEYNQEVLEVSPIKSNYRSKVVDCFKVRSLNTRTRMFTNRRARHVVIAVGGKPHIPKNLHHPHPRVLHSSEYSIYVPSILTDPTKAYKIAVVGAGQSAAEIFHNLHSRYPNAKTSLIIKGAALRPSDDSPFVNEIFDPDRVDDVFHQSSEVRSAALKLDRGTNYGVVRLELLERIYEDLYTQRIKYRNEDEWPRRILNHRTVTSITDTPDSPNT</sequence>
<evidence type="ECO:0000256" key="7">
    <source>
        <dbReference type="ARBA" id="ARBA00022857"/>
    </source>
</evidence>
<reference evidence="12 13" key="1">
    <citation type="submission" date="2023-08" db="EMBL/GenBank/DDBJ databases">
        <title>Black Yeasts Isolated from many extreme environments.</title>
        <authorList>
            <person name="Coleine C."/>
            <person name="Stajich J.E."/>
            <person name="Selbmann L."/>
        </authorList>
    </citation>
    <scope>NUCLEOTIDE SEQUENCE [LARGE SCALE GENOMIC DNA]</scope>
    <source>
        <strain evidence="12 13">CCFEE 536</strain>
    </source>
</reference>
<dbReference type="PANTHER" id="PTHR42802:SF1">
    <property type="entry name" value="L-ORNITHINE N(5)-MONOOXYGENASE"/>
    <property type="match status" value="1"/>
</dbReference>
<comment type="caution">
    <text evidence="12">The sequence shown here is derived from an EMBL/GenBank/DDBJ whole genome shotgun (WGS) entry which is preliminary data.</text>
</comment>
<evidence type="ECO:0000313" key="13">
    <source>
        <dbReference type="Proteomes" id="UP001357485"/>
    </source>
</evidence>
<evidence type="ECO:0000256" key="9">
    <source>
        <dbReference type="ARBA" id="ARBA00047598"/>
    </source>
</evidence>
<dbReference type="SUPFAM" id="SSF51905">
    <property type="entry name" value="FAD/NAD(P)-binding domain"/>
    <property type="match status" value="1"/>
</dbReference>
<feature type="compositionally biased region" description="Polar residues" evidence="11">
    <location>
        <begin position="28"/>
        <end position="45"/>
    </location>
</feature>
<dbReference type="Gene3D" id="3.50.50.60">
    <property type="entry name" value="FAD/NAD(P)-binding domain"/>
    <property type="match status" value="1"/>
</dbReference>
<evidence type="ECO:0000256" key="10">
    <source>
        <dbReference type="ARBA" id="ARBA00049248"/>
    </source>
</evidence>
<comment type="catalytic activity">
    <reaction evidence="10">
        <text>L-ornithine + NADH + O2 = N(5)-hydroxy-L-ornithine + NAD(+) + H2O</text>
        <dbReference type="Rhea" id="RHEA:41512"/>
        <dbReference type="ChEBI" id="CHEBI:15377"/>
        <dbReference type="ChEBI" id="CHEBI:15379"/>
        <dbReference type="ChEBI" id="CHEBI:46911"/>
        <dbReference type="ChEBI" id="CHEBI:57540"/>
        <dbReference type="ChEBI" id="CHEBI:57945"/>
        <dbReference type="ChEBI" id="CHEBI:78275"/>
        <dbReference type="EC" id="1.14.13.196"/>
    </reaction>
</comment>
<protein>
    <recommendedName>
        <fullName evidence="4">L-ornithine N(5)-monooxygenase [NAD(P)H]</fullName>
        <ecNumber evidence="4">1.14.13.196</ecNumber>
    </recommendedName>
</protein>
<comment type="pathway">
    <text evidence="2">Siderophore biosynthesis.</text>
</comment>
<dbReference type="Pfam" id="PF13434">
    <property type="entry name" value="Lys_Orn_oxgnase"/>
    <property type="match status" value="1"/>
</dbReference>
<keyword evidence="5" id="KW-0285">Flavoprotein</keyword>
<keyword evidence="8" id="KW-0560">Oxidoreductase</keyword>
<evidence type="ECO:0000256" key="3">
    <source>
        <dbReference type="ARBA" id="ARBA00007588"/>
    </source>
</evidence>
<dbReference type="PANTHER" id="PTHR42802">
    <property type="entry name" value="MONOOXYGENASE"/>
    <property type="match status" value="1"/>
</dbReference>
<keyword evidence="13" id="KW-1185">Reference proteome</keyword>
<evidence type="ECO:0000256" key="5">
    <source>
        <dbReference type="ARBA" id="ARBA00022630"/>
    </source>
</evidence>
<comment type="cofactor">
    <cofactor evidence="1">
        <name>FAD</name>
        <dbReference type="ChEBI" id="CHEBI:57692"/>
    </cofactor>
</comment>
<dbReference type="Proteomes" id="UP001357485">
    <property type="component" value="Unassembled WGS sequence"/>
</dbReference>
<organism evidence="12 13">
    <name type="scientific">Cryomyces antarcticus</name>
    <dbReference type="NCBI Taxonomy" id="329879"/>
    <lineage>
        <taxon>Eukaryota</taxon>
        <taxon>Fungi</taxon>
        <taxon>Dikarya</taxon>
        <taxon>Ascomycota</taxon>
        <taxon>Pezizomycotina</taxon>
        <taxon>Dothideomycetes</taxon>
        <taxon>Dothideomycetes incertae sedis</taxon>
        <taxon>Cryomyces</taxon>
    </lineage>
</organism>
<dbReference type="EC" id="1.14.13.196" evidence="4"/>
<keyword evidence="7" id="KW-0521">NADP</keyword>
<feature type="region of interest" description="Disordered" evidence="11">
    <location>
        <begin position="28"/>
        <end position="54"/>
    </location>
</feature>
<dbReference type="EMBL" id="JAVRRA010016696">
    <property type="protein sequence ID" value="KAK5201335.1"/>
    <property type="molecule type" value="Genomic_DNA"/>
</dbReference>
<name>A0ABR0LP18_9PEZI</name>
<gene>
    <name evidence="12" type="ORF">LTR16_003042</name>
</gene>
<comment type="similarity">
    <text evidence="3">Belongs to the lysine N(6)-hydroxylase/L-ornithine N(5)-oxygenase family.</text>
</comment>
<dbReference type="InterPro" id="IPR025700">
    <property type="entry name" value="Lys/Orn_oxygenase"/>
</dbReference>
<evidence type="ECO:0000256" key="4">
    <source>
        <dbReference type="ARBA" id="ARBA00012881"/>
    </source>
</evidence>
<feature type="non-terminal residue" evidence="12">
    <location>
        <position position="401"/>
    </location>
</feature>
<dbReference type="InterPro" id="IPR036188">
    <property type="entry name" value="FAD/NAD-bd_sf"/>
</dbReference>
<evidence type="ECO:0000256" key="8">
    <source>
        <dbReference type="ARBA" id="ARBA00023002"/>
    </source>
</evidence>
<evidence type="ECO:0000313" key="12">
    <source>
        <dbReference type="EMBL" id="KAK5201335.1"/>
    </source>
</evidence>
<comment type="catalytic activity">
    <reaction evidence="9">
        <text>L-ornithine + NADPH + O2 = N(5)-hydroxy-L-ornithine + NADP(+) + H2O</text>
        <dbReference type="Rhea" id="RHEA:41508"/>
        <dbReference type="ChEBI" id="CHEBI:15377"/>
        <dbReference type="ChEBI" id="CHEBI:15379"/>
        <dbReference type="ChEBI" id="CHEBI:46911"/>
        <dbReference type="ChEBI" id="CHEBI:57783"/>
        <dbReference type="ChEBI" id="CHEBI:58349"/>
        <dbReference type="ChEBI" id="CHEBI:78275"/>
        <dbReference type="EC" id="1.14.13.196"/>
    </reaction>
</comment>
<keyword evidence="6" id="KW-0274">FAD</keyword>
<evidence type="ECO:0000256" key="1">
    <source>
        <dbReference type="ARBA" id="ARBA00001974"/>
    </source>
</evidence>
<proteinExistence type="inferred from homology"/>
<evidence type="ECO:0000256" key="2">
    <source>
        <dbReference type="ARBA" id="ARBA00004924"/>
    </source>
</evidence>
<accession>A0ABR0LP18</accession>
<evidence type="ECO:0000256" key="6">
    <source>
        <dbReference type="ARBA" id="ARBA00022827"/>
    </source>
</evidence>